<gene>
    <name evidence="1" type="ORF">KOW79_011897</name>
</gene>
<proteinExistence type="predicted"/>
<accession>A0A9D3NJQ3</accession>
<dbReference type="EMBL" id="JAHKSW010000014">
    <property type="protein sequence ID" value="KAG7323881.1"/>
    <property type="molecule type" value="Genomic_DNA"/>
</dbReference>
<organism evidence="1 2">
    <name type="scientific">Hemibagrus wyckioides</name>
    <dbReference type="NCBI Taxonomy" id="337641"/>
    <lineage>
        <taxon>Eukaryota</taxon>
        <taxon>Metazoa</taxon>
        <taxon>Chordata</taxon>
        <taxon>Craniata</taxon>
        <taxon>Vertebrata</taxon>
        <taxon>Euteleostomi</taxon>
        <taxon>Actinopterygii</taxon>
        <taxon>Neopterygii</taxon>
        <taxon>Teleostei</taxon>
        <taxon>Ostariophysi</taxon>
        <taxon>Siluriformes</taxon>
        <taxon>Bagridae</taxon>
        <taxon>Hemibagrus</taxon>
    </lineage>
</organism>
<comment type="caution">
    <text evidence="1">The sequence shown here is derived from an EMBL/GenBank/DDBJ whole genome shotgun (WGS) entry which is preliminary data.</text>
</comment>
<evidence type="ECO:0000313" key="1">
    <source>
        <dbReference type="EMBL" id="KAG7323881.1"/>
    </source>
</evidence>
<dbReference type="AlphaFoldDB" id="A0A9D3NJQ3"/>
<sequence length="98" mass="10499">MPRPSLLIMALVPKTHKIEPESYSIIPSSGYGHPAKGIRGAGRQGLGQAVARLAADRQPTPEINYELFNCSNFNIAIGAGITRLLAPDLPSMGPHPWV</sequence>
<evidence type="ECO:0000313" key="2">
    <source>
        <dbReference type="Proteomes" id="UP000824219"/>
    </source>
</evidence>
<keyword evidence="2" id="KW-1185">Reference proteome</keyword>
<dbReference type="Proteomes" id="UP000824219">
    <property type="component" value="Linkage Group LG14"/>
</dbReference>
<protein>
    <submittedName>
        <fullName evidence="1">Uncharacterized protein</fullName>
    </submittedName>
</protein>
<name>A0A9D3NJQ3_9TELE</name>
<dbReference type="OrthoDB" id="4377744at2759"/>
<reference evidence="1 2" key="1">
    <citation type="submission" date="2021-06" db="EMBL/GenBank/DDBJ databases">
        <title>Chromosome-level genome assembly of the red-tail catfish (Hemibagrus wyckioides).</title>
        <authorList>
            <person name="Shao F."/>
        </authorList>
    </citation>
    <scope>NUCLEOTIDE SEQUENCE [LARGE SCALE GENOMIC DNA]</scope>
    <source>
        <strain evidence="1">EC202008001</strain>
        <tissue evidence="1">Blood</tissue>
    </source>
</reference>